<dbReference type="Proteomes" id="UP000245609">
    <property type="component" value="Unassembled WGS sequence"/>
</dbReference>
<feature type="transmembrane region" description="Helical" evidence="9">
    <location>
        <begin position="40"/>
        <end position="64"/>
    </location>
</feature>
<evidence type="ECO:0000256" key="1">
    <source>
        <dbReference type="ARBA" id="ARBA00004141"/>
    </source>
</evidence>
<dbReference type="CDD" id="cd00333">
    <property type="entry name" value="MIP"/>
    <property type="match status" value="1"/>
</dbReference>
<comment type="caution">
    <text evidence="10">The sequence shown here is derived from an EMBL/GenBank/DDBJ whole genome shotgun (WGS) entry which is preliminary data.</text>
</comment>
<keyword evidence="6 9" id="KW-0472">Membrane</keyword>
<feature type="transmembrane region" description="Helical" evidence="9">
    <location>
        <begin position="203"/>
        <end position="226"/>
    </location>
</feature>
<protein>
    <submittedName>
        <fullName evidence="10">Uncharacterized protein</fullName>
    </submittedName>
</protein>
<comment type="subcellular location">
    <subcellularLocation>
        <location evidence="1">Membrane</location>
        <topology evidence="1">Multi-pass membrane protein</topology>
    </subcellularLocation>
</comment>
<feature type="region of interest" description="Disordered" evidence="8">
    <location>
        <begin position="1"/>
        <end position="25"/>
    </location>
</feature>
<evidence type="ECO:0000256" key="3">
    <source>
        <dbReference type="ARBA" id="ARBA00022448"/>
    </source>
</evidence>
<evidence type="ECO:0000256" key="6">
    <source>
        <dbReference type="ARBA" id="ARBA00023136"/>
    </source>
</evidence>
<dbReference type="EMBL" id="MBFS01000023">
    <property type="protein sequence ID" value="PVV05244.1"/>
    <property type="molecule type" value="Genomic_DNA"/>
</dbReference>
<dbReference type="Pfam" id="PF00230">
    <property type="entry name" value="MIP"/>
    <property type="match status" value="1"/>
</dbReference>
<reference evidence="10 11" key="1">
    <citation type="journal article" date="2018" name="MBio">
        <title>Comparative Genomics Reveals the Core Gene Toolbox for the Fungus-Insect Symbiosis.</title>
        <authorList>
            <person name="Wang Y."/>
            <person name="Stata M."/>
            <person name="Wang W."/>
            <person name="Stajich J.E."/>
            <person name="White M.M."/>
            <person name="Moncalvo J.M."/>
        </authorList>
    </citation>
    <scope>NUCLEOTIDE SEQUENCE [LARGE SCALE GENOMIC DNA]</scope>
    <source>
        <strain evidence="10 11">SC-DP-2</strain>
    </source>
</reference>
<evidence type="ECO:0000256" key="5">
    <source>
        <dbReference type="ARBA" id="ARBA00022989"/>
    </source>
</evidence>
<keyword evidence="3 7" id="KW-0813">Transport</keyword>
<dbReference type="AlphaFoldDB" id="A0A2T9ZKX1"/>
<evidence type="ECO:0000256" key="8">
    <source>
        <dbReference type="SAM" id="MobiDB-lite"/>
    </source>
</evidence>
<dbReference type="STRING" id="133381.A0A2T9ZKX1"/>
<dbReference type="GO" id="GO:0015254">
    <property type="term" value="F:glycerol channel activity"/>
    <property type="evidence" value="ECO:0007669"/>
    <property type="project" value="TreeGrafter"/>
</dbReference>
<keyword evidence="11" id="KW-1185">Reference proteome</keyword>
<dbReference type="PRINTS" id="PR00783">
    <property type="entry name" value="MINTRINSICP"/>
</dbReference>
<feature type="transmembrane region" description="Helical" evidence="9">
    <location>
        <begin position="70"/>
        <end position="90"/>
    </location>
</feature>
<proteinExistence type="inferred from homology"/>
<dbReference type="PROSITE" id="PS00221">
    <property type="entry name" value="MIP"/>
    <property type="match status" value="1"/>
</dbReference>
<feature type="transmembrane region" description="Helical" evidence="9">
    <location>
        <begin position="120"/>
        <end position="140"/>
    </location>
</feature>
<feature type="transmembrane region" description="Helical" evidence="9">
    <location>
        <begin position="170"/>
        <end position="191"/>
    </location>
</feature>
<gene>
    <name evidence="10" type="ORF">BB560_000239</name>
</gene>
<dbReference type="GO" id="GO:0015250">
    <property type="term" value="F:water channel activity"/>
    <property type="evidence" value="ECO:0007669"/>
    <property type="project" value="TreeGrafter"/>
</dbReference>
<dbReference type="InterPro" id="IPR050363">
    <property type="entry name" value="MIP/Aquaporin"/>
</dbReference>
<dbReference type="SUPFAM" id="SSF81338">
    <property type="entry name" value="Aquaporin-like"/>
    <property type="match status" value="1"/>
</dbReference>
<dbReference type="InterPro" id="IPR023271">
    <property type="entry name" value="Aquaporin-like"/>
</dbReference>
<name>A0A2T9ZKX1_9FUNG</name>
<organism evidence="10 11">
    <name type="scientific">Smittium megazygosporum</name>
    <dbReference type="NCBI Taxonomy" id="133381"/>
    <lineage>
        <taxon>Eukaryota</taxon>
        <taxon>Fungi</taxon>
        <taxon>Fungi incertae sedis</taxon>
        <taxon>Zoopagomycota</taxon>
        <taxon>Kickxellomycotina</taxon>
        <taxon>Harpellomycetes</taxon>
        <taxon>Harpellales</taxon>
        <taxon>Legeriomycetaceae</taxon>
        <taxon>Smittium</taxon>
    </lineage>
</organism>
<evidence type="ECO:0000256" key="4">
    <source>
        <dbReference type="ARBA" id="ARBA00022692"/>
    </source>
</evidence>
<dbReference type="OrthoDB" id="3222at2759"/>
<dbReference type="GO" id="GO:0005886">
    <property type="term" value="C:plasma membrane"/>
    <property type="evidence" value="ECO:0007669"/>
    <property type="project" value="TreeGrafter"/>
</dbReference>
<dbReference type="InterPro" id="IPR000425">
    <property type="entry name" value="MIP"/>
</dbReference>
<dbReference type="Gene3D" id="1.20.1080.10">
    <property type="entry name" value="Glycerol uptake facilitator protein"/>
    <property type="match status" value="1"/>
</dbReference>
<evidence type="ECO:0000256" key="2">
    <source>
        <dbReference type="ARBA" id="ARBA00006175"/>
    </source>
</evidence>
<evidence type="ECO:0000313" key="11">
    <source>
        <dbReference type="Proteomes" id="UP000245609"/>
    </source>
</evidence>
<accession>A0A2T9ZKX1</accession>
<evidence type="ECO:0000256" key="9">
    <source>
        <dbReference type="SAM" id="Phobius"/>
    </source>
</evidence>
<dbReference type="InterPro" id="IPR022357">
    <property type="entry name" value="MIP_CS"/>
</dbReference>
<dbReference type="PANTHER" id="PTHR43829:SF9">
    <property type="entry name" value="AQUAPORIN-9"/>
    <property type="match status" value="1"/>
</dbReference>
<dbReference type="NCBIfam" id="TIGR00861">
    <property type="entry name" value="MIP"/>
    <property type="match status" value="1"/>
</dbReference>
<dbReference type="PANTHER" id="PTHR43829">
    <property type="entry name" value="AQUAPORIN OR AQUAGLYCEROPORIN RELATED"/>
    <property type="match status" value="1"/>
</dbReference>
<evidence type="ECO:0000256" key="7">
    <source>
        <dbReference type="RuleBase" id="RU000477"/>
    </source>
</evidence>
<feature type="transmembrane region" description="Helical" evidence="9">
    <location>
        <begin position="250"/>
        <end position="273"/>
    </location>
</feature>
<keyword evidence="5 9" id="KW-1133">Transmembrane helix</keyword>
<comment type="similarity">
    <text evidence="2 7">Belongs to the MIP/aquaporin (TC 1.A.8) family.</text>
</comment>
<keyword evidence="4 7" id="KW-0812">Transmembrane</keyword>
<sequence>MGKKDSPKNIDSSSCTIMPDDSSDSFLTENKPKSYSGFKVALAELFGTMLFVFMGCGAVGAVTFSEEMKSIKPVVVAVGFGLGLFLGILISNNVSGGHLNPAVSLGMAFAKRIPFRRLQFYIPAQIAGAFLGAALTFFIYTGKINEQGSKDEATASIFVAFPSQAVSSMVIMYSEIVLTACFVLVILCSTSSKASKVINPPQAISSILGLLVLTFGTVTGCSLNPARDLGPRLFTMIAGWGLEPFKAHSFFFWIPNVFPYVGAILGSTIYVLLPK</sequence>
<evidence type="ECO:0000313" key="10">
    <source>
        <dbReference type="EMBL" id="PVV05244.1"/>
    </source>
</evidence>